<dbReference type="Proteomes" id="UP000258309">
    <property type="component" value="Unassembled WGS sequence"/>
</dbReference>
<evidence type="ECO:0000259" key="7">
    <source>
        <dbReference type="PROSITE" id="PS50203"/>
    </source>
</evidence>
<dbReference type="PANTHER" id="PTHR46143">
    <property type="entry name" value="CALPAIN-7"/>
    <property type="match status" value="1"/>
</dbReference>
<dbReference type="SUPFAM" id="SSF116846">
    <property type="entry name" value="MIT domain"/>
    <property type="match status" value="1"/>
</dbReference>
<comment type="similarity">
    <text evidence="1">Belongs to the peptidase C2 family. PalB/RIM13 subfamily.</text>
</comment>
<dbReference type="OMA" id="GDYRRGC"/>
<accession>A0A3E2H0V1</accession>
<protein>
    <recommendedName>
        <fullName evidence="7">Calpain catalytic domain-containing protein</fullName>
    </recommendedName>
</protein>
<dbReference type="Pfam" id="PF00648">
    <property type="entry name" value="Peptidase_C2"/>
    <property type="match status" value="1"/>
</dbReference>
<comment type="caution">
    <text evidence="8">The sequence shown here is derived from an EMBL/GenBank/DDBJ whole genome shotgun (WGS) entry which is preliminary data.</text>
</comment>
<dbReference type="SMART" id="SM00230">
    <property type="entry name" value="CysPc"/>
    <property type="match status" value="1"/>
</dbReference>
<dbReference type="CDD" id="cd00044">
    <property type="entry name" value="CysPc"/>
    <property type="match status" value="1"/>
</dbReference>
<dbReference type="Pfam" id="PF01067">
    <property type="entry name" value="Calpain_III"/>
    <property type="match status" value="1"/>
</dbReference>
<proteinExistence type="inferred from homology"/>
<organism evidence="8 9">
    <name type="scientific">Scytalidium lignicola</name>
    <name type="common">Hyphomycete</name>
    <dbReference type="NCBI Taxonomy" id="5539"/>
    <lineage>
        <taxon>Eukaryota</taxon>
        <taxon>Fungi</taxon>
        <taxon>Dikarya</taxon>
        <taxon>Ascomycota</taxon>
        <taxon>Pezizomycotina</taxon>
        <taxon>Leotiomycetes</taxon>
        <taxon>Leotiomycetes incertae sedis</taxon>
        <taxon>Scytalidium</taxon>
    </lineage>
</organism>
<dbReference type="InterPro" id="IPR001300">
    <property type="entry name" value="Peptidase_C2_calpain_cat"/>
</dbReference>
<evidence type="ECO:0000256" key="4">
    <source>
        <dbReference type="ARBA" id="ARBA00022807"/>
    </source>
</evidence>
<dbReference type="InterPro" id="IPR036181">
    <property type="entry name" value="MIT_dom_sf"/>
</dbReference>
<dbReference type="Gene3D" id="1.20.58.80">
    <property type="entry name" value="Phosphotransferase system, lactose/cellobiose-type IIA subunit"/>
    <property type="match status" value="1"/>
</dbReference>
<dbReference type="AlphaFoldDB" id="A0A3E2H0V1"/>
<dbReference type="PROSITE" id="PS50203">
    <property type="entry name" value="CALPAIN_CAT"/>
    <property type="match status" value="1"/>
</dbReference>
<evidence type="ECO:0000256" key="5">
    <source>
        <dbReference type="PROSITE-ProRule" id="PRU00239"/>
    </source>
</evidence>
<dbReference type="Gene3D" id="2.60.120.380">
    <property type="match status" value="1"/>
</dbReference>
<dbReference type="EMBL" id="NCSJ02000228">
    <property type="protein sequence ID" value="RFU27018.1"/>
    <property type="molecule type" value="Genomic_DNA"/>
</dbReference>
<dbReference type="SMART" id="SM00720">
    <property type="entry name" value="calpain_III"/>
    <property type="match status" value="1"/>
</dbReference>
<dbReference type="GO" id="GO:0006508">
    <property type="term" value="P:proteolysis"/>
    <property type="evidence" value="ECO:0007669"/>
    <property type="project" value="UniProtKB-KW"/>
</dbReference>
<dbReference type="InterPro" id="IPR022682">
    <property type="entry name" value="Calpain_domain_III"/>
</dbReference>
<evidence type="ECO:0000256" key="2">
    <source>
        <dbReference type="ARBA" id="ARBA00022670"/>
    </source>
</evidence>
<dbReference type="GO" id="GO:0004198">
    <property type="term" value="F:calcium-dependent cysteine-type endopeptidase activity"/>
    <property type="evidence" value="ECO:0007669"/>
    <property type="project" value="InterPro"/>
</dbReference>
<dbReference type="InterPro" id="IPR038765">
    <property type="entry name" value="Papain-like_cys_pep_sf"/>
</dbReference>
<dbReference type="InterPro" id="IPR007330">
    <property type="entry name" value="MIT_dom"/>
</dbReference>
<dbReference type="STRING" id="5539.A0A3E2H0V1"/>
<dbReference type="PANTHER" id="PTHR46143:SF1">
    <property type="entry name" value="CALPAIN-7"/>
    <property type="match status" value="1"/>
</dbReference>
<evidence type="ECO:0000256" key="3">
    <source>
        <dbReference type="ARBA" id="ARBA00022801"/>
    </source>
</evidence>
<feature type="domain" description="Calpain catalytic" evidence="7">
    <location>
        <begin position="102"/>
        <end position="435"/>
    </location>
</feature>
<reference evidence="8 9" key="1">
    <citation type="submission" date="2018-05" db="EMBL/GenBank/DDBJ databases">
        <title>Draft genome sequence of Scytalidium lignicola DSM 105466, a ubiquitous saprotrophic fungus.</title>
        <authorList>
            <person name="Buettner E."/>
            <person name="Gebauer A.M."/>
            <person name="Hofrichter M."/>
            <person name="Liers C."/>
            <person name="Kellner H."/>
        </authorList>
    </citation>
    <scope>NUCLEOTIDE SEQUENCE [LARGE SCALE GENOMIC DNA]</scope>
    <source>
        <strain evidence="8 9">DSM 105466</strain>
    </source>
</reference>
<dbReference type="Gene3D" id="3.90.70.10">
    <property type="entry name" value="Cysteine proteinases"/>
    <property type="match status" value="1"/>
</dbReference>
<keyword evidence="3 5" id="KW-0378">Hydrolase</keyword>
<dbReference type="SUPFAM" id="SSF49758">
    <property type="entry name" value="Calpain large subunit, middle domain (domain III)"/>
    <property type="match status" value="2"/>
</dbReference>
<keyword evidence="2 5" id="KW-0645">Protease</keyword>
<gene>
    <name evidence="8" type="ORF">B7463_g9323</name>
</gene>
<feature type="active site" evidence="5">
    <location>
        <position position="369"/>
    </location>
</feature>
<dbReference type="SMART" id="SM00745">
    <property type="entry name" value="MIT"/>
    <property type="match status" value="1"/>
</dbReference>
<name>A0A3E2H0V1_SCYLI</name>
<evidence type="ECO:0000313" key="8">
    <source>
        <dbReference type="EMBL" id="RFU27018.1"/>
    </source>
</evidence>
<feature type="non-terminal residue" evidence="8">
    <location>
        <position position="1"/>
    </location>
</feature>
<sequence>MEAKAAEAEYKVESAHTKDEALQNAIQAVELYMKATKLASNDEDRTRLRRKCKQLLSRAEEIKASTNWTPAKREPFSKIPFSERALTKHEQLILLESSRLNGFVFPVWQSEPDDLAFNEGLYTETTDLNLSHAQTEIFDGWKRPKDIFDIQFVDSRNLSEEDLVMGIMDDIDLVQDLTTDCSVVASLCACKARGSKGLETFLASTIYPYDRSKNRPRMSENGKYVFRLHFNGCFRKVTIDDRLPSSNSSRKLHVVDRNNPKLLWPALVEKAYLKVRGGYDFPGSNSGTDLWVLTGWIPEQIFLQSDDIQLEQLWTRISKSFGYGDVMITLGTGRLTSREEKVLGLVGEHDYAVLDMKYIGSQHLLLLKNPWCDGMVWRSPQTTKPIDQSTEQGWADDIRNTLPSSDPVATTPGSFWMRFEEVGQNFESLYLNWNPGLFKYRQDTHFSWTLPSINVPGSFIQSPQYSVTTTTKGPLWILLSRHFTTGEREISQTKGSTLADKSSALGFISLYVFEANGRRVYLSDDPFYRGAFVDSPQTLARIEAPGASTYTVVVAQHGLPLPKYSFTLSLFSRSPVSVAPAIDDHSSSTIHTGAWTHSTAGGNASAQSYPLNPQFSISVPSQTGIRLLLETDAEELAVHVKMVWSGGKRVTSVAGRDIVGESGDYRRGCALADLHDIQPGKYTIVCSTFEPGQTGNFTLRVSSMAVCEVRPLLSETAGRLSIRLPVLRFAEGVDRMLAPVTSQRLTRLKCIARCSNSAERLGQPKTRPLLRLSLERGQGPDKTTLDQSNHGEFSDAPMGIRTGDTDLSPEMTHLGGLWIVVERLSGRVEFDEVHIELLSESPVNVGPWGAGDG</sequence>
<keyword evidence="9" id="KW-1185">Reference proteome</keyword>
<dbReference type="InterPro" id="IPR051297">
    <property type="entry name" value="PalB/RIM13"/>
</dbReference>
<dbReference type="Pfam" id="PF25435">
    <property type="entry name" value="PalB_C"/>
    <property type="match status" value="1"/>
</dbReference>
<evidence type="ECO:0000256" key="6">
    <source>
        <dbReference type="SAM" id="MobiDB-lite"/>
    </source>
</evidence>
<evidence type="ECO:0000313" key="9">
    <source>
        <dbReference type="Proteomes" id="UP000258309"/>
    </source>
</evidence>
<feature type="active site" evidence="5">
    <location>
        <position position="349"/>
    </location>
</feature>
<dbReference type="InterPro" id="IPR022683">
    <property type="entry name" value="Calpain_III"/>
</dbReference>
<feature type="region of interest" description="Disordered" evidence="6">
    <location>
        <begin position="776"/>
        <end position="798"/>
    </location>
</feature>
<feature type="non-terminal residue" evidence="8">
    <location>
        <position position="853"/>
    </location>
</feature>
<dbReference type="OrthoDB" id="167576at2759"/>
<keyword evidence="4 5" id="KW-0788">Thiol protease</keyword>
<feature type="active site" evidence="5">
    <location>
        <position position="181"/>
    </location>
</feature>
<evidence type="ECO:0000256" key="1">
    <source>
        <dbReference type="ARBA" id="ARBA00010193"/>
    </source>
</evidence>
<dbReference type="SUPFAM" id="SSF54001">
    <property type="entry name" value="Cysteine proteinases"/>
    <property type="match status" value="1"/>
</dbReference>
<dbReference type="InterPro" id="IPR036213">
    <property type="entry name" value="Calpain_III_sf"/>
</dbReference>